<evidence type="ECO:0000256" key="1">
    <source>
        <dbReference type="SAM" id="Phobius"/>
    </source>
</evidence>
<dbReference type="EMBL" id="JABXXQ010000255">
    <property type="protein sequence ID" value="NVN30964.1"/>
    <property type="molecule type" value="Genomic_DNA"/>
</dbReference>
<comment type="caution">
    <text evidence="2">The sequence shown here is derived from an EMBL/GenBank/DDBJ whole genome shotgun (WGS) entry which is preliminary data.</text>
</comment>
<feature type="non-terminal residue" evidence="2">
    <location>
        <position position="97"/>
    </location>
</feature>
<gene>
    <name evidence="2" type="ORF">HUK83_11545</name>
</gene>
<feature type="transmembrane region" description="Helical" evidence="1">
    <location>
        <begin position="55"/>
        <end position="74"/>
    </location>
</feature>
<keyword evidence="1" id="KW-1133">Transmembrane helix</keyword>
<feature type="transmembrane region" description="Helical" evidence="1">
    <location>
        <begin position="20"/>
        <end position="48"/>
    </location>
</feature>
<name>A0A850NPY0_9PROT</name>
<keyword evidence="1" id="KW-0812">Transmembrane</keyword>
<sequence>MNQTPAPGPDPARGAGHTLSSLLAAGVILMSCLLAASLALLPALLIGFVLLLRDVLGPTALPFGLVASVLSWLAPDWGARAVAVQAMLRGFDAGLAA</sequence>
<protein>
    <submittedName>
        <fullName evidence="2">Uncharacterized protein</fullName>
    </submittedName>
</protein>
<dbReference type="AlphaFoldDB" id="A0A850NPY0"/>
<proteinExistence type="predicted"/>
<dbReference type="Proteomes" id="UP000565205">
    <property type="component" value="Unassembled WGS sequence"/>
</dbReference>
<reference evidence="2 3" key="1">
    <citation type="submission" date="2020-06" db="EMBL/GenBank/DDBJ databases">
        <title>Description of novel acetic acid bacteria.</title>
        <authorList>
            <person name="Sombolestani A."/>
        </authorList>
    </citation>
    <scope>NUCLEOTIDE SEQUENCE [LARGE SCALE GENOMIC DNA]</scope>
    <source>
        <strain evidence="2 3">LMG 26838</strain>
    </source>
</reference>
<accession>A0A850NPY0</accession>
<keyword evidence="1" id="KW-0472">Membrane</keyword>
<organism evidence="2 3">
    <name type="scientific">Endobacter medicaginis</name>
    <dbReference type="NCBI Taxonomy" id="1181271"/>
    <lineage>
        <taxon>Bacteria</taxon>
        <taxon>Pseudomonadati</taxon>
        <taxon>Pseudomonadota</taxon>
        <taxon>Alphaproteobacteria</taxon>
        <taxon>Acetobacterales</taxon>
        <taxon>Acetobacteraceae</taxon>
        <taxon>Endobacter</taxon>
    </lineage>
</organism>
<evidence type="ECO:0000313" key="3">
    <source>
        <dbReference type="Proteomes" id="UP000565205"/>
    </source>
</evidence>
<evidence type="ECO:0000313" key="2">
    <source>
        <dbReference type="EMBL" id="NVN30964.1"/>
    </source>
</evidence>